<evidence type="ECO:0008006" key="3">
    <source>
        <dbReference type="Google" id="ProtNLM"/>
    </source>
</evidence>
<evidence type="ECO:0000313" key="1">
    <source>
        <dbReference type="EMBL" id="WMX47571.1"/>
    </source>
</evidence>
<dbReference type="RefSeq" id="WP_309549512.1">
    <property type="nucleotide sequence ID" value="NZ_CP133762.1"/>
</dbReference>
<name>A0ABY9RZG2_9ACTN</name>
<keyword evidence="2" id="KW-1185">Reference proteome</keyword>
<protein>
    <recommendedName>
        <fullName evidence="3">ATP-binding protein</fullName>
    </recommendedName>
</protein>
<gene>
    <name evidence="1" type="ORF">RGF97_26000</name>
</gene>
<dbReference type="EMBL" id="CP133762">
    <property type="protein sequence ID" value="WMX47571.1"/>
    <property type="molecule type" value="Genomic_DNA"/>
</dbReference>
<dbReference type="Proteomes" id="UP001250858">
    <property type="component" value="Chromosome"/>
</dbReference>
<proteinExistence type="predicted"/>
<reference evidence="1 2" key="1">
    <citation type="submission" date="2023-09" db="EMBL/GenBank/DDBJ databases">
        <title>Complete genome of Streptomyces roseicoloratus T14.</title>
        <authorList>
            <person name="Bashizi T."/>
            <person name="Kim M.-J."/>
            <person name="Lee G."/>
            <person name="Tagele S.B."/>
            <person name="Shin J.-H."/>
        </authorList>
    </citation>
    <scope>NUCLEOTIDE SEQUENCE [LARGE SCALE GENOMIC DNA]</scope>
    <source>
        <strain evidence="1 2">T14</strain>
    </source>
</reference>
<organism evidence="1 2">
    <name type="scientific">Streptomyces roseicoloratus</name>
    <dbReference type="NCBI Taxonomy" id="2508722"/>
    <lineage>
        <taxon>Bacteria</taxon>
        <taxon>Bacillati</taxon>
        <taxon>Actinomycetota</taxon>
        <taxon>Actinomycetes</taxon>
        <taxon>Kitasatosporales</taxon>
        <taxon>Streptomycetaceae</taxon>
        <taxon>Streptomyces</taxon>
    </lineage>
</organism>
<evidence type="ECO:0000313" key="2">
    <source>
        <dbReference type="Proteomes" id="UP001250858"/>
    </source>
</evidence>
<sequence>MPEAGAGFGKTLVVNTSLHELEPGEDVRKITFRARPTARAVRYELFTTLDLADEPPRHPHEFDRLLDGCRVLFIGTRHWFFTGADLGCRGFRVSLCW</sequence>
<accession>A0ABY9RZG2</accession>